<evidence type="ECO:0000313" key="2">
    <source>
        <dbReference type="Proteomes" id="UP001567537"/>
    </source>
</evidence>
<gene>
    <name evidence="1" type="ORF">KYY02_31225</name>
</gene>
<accession>A0ABV4J7V8</accession>
<sequence>MTAELGTIWSEDRPGLPGAGVAVELTAVLELLAAVDRGEVRPLEAMAAFGPFVEAAADYGREMERIAELSWRGTAGKPDTRP</sequence>
<keyword evidence="2" id="KW-1185">Reference proteome</keyword>
<dbReference type="Proteomes" id="UP001567537">
    <property type="component" value="Unassembled WGS sequence"/>
</dbReference>
<dbReference type="EMBL" id="JAHWZY010000059">
    <property type="protein sequence ID" value="MEZ3182971.1"/>
    <property type="molecule type" value="Genomic_DNA"/>
</dbReference>
<dbReference type="RefSeq" id="WP_371244205.1">
    <property type="nucleotide sequence ID" value="NZ_JAHWZY010000059.1"/>
</dbReference>
<comment type="caution">
    <text evidence="1">The sequence shown here is derived from an EMBL/GenBank/DDBJ whole genome shotgun (WGS) entry which is preliminary data.</text>
</comment>
<evidence type="ECO:0000313" key="1">
    <source>
        <dbReference type="EMBL" id="MEZ3182971.1"/>
    </source>
</evidence>
<reference evidence="1 2" key="1">
    <citation type="journal article" date="2021" name="Res Sq">
        <title>Streptomyces Pimoensis sp. nov., Isolated From the Taklimakan Desert in Xinjiang, China.</title>
        <authorList>
            <person name="Zhang P."/>
            <person name="Luo X."/>
            <person name="Luo X."/>
            <person name="Liu Z."/>
            <person name="Xia Z."/>
            <person name="Wan C."/>
            <person name="zhang L."/>
        </authorList>
    </citation>
    <scope>NUCLEOTIDE SEQUENCE [LARGE SCALE GENOMIC DNA]</scope>
    <source>
        <strain evidence="1 2">TRM75549</strain>
    </source>
</reference>
<protein>
    <submittedName>
        <fullName evidence="1">Uncharacterized protein</fullName>
    </submittedName>
</protein>
<proteinExistence type="predicted"/>
<organism evidence="1 2">
    <name type="scientific">Streptomyces pimonensis</name>
    <dbReference type="NCBI Taxonomy" id="2860288"/>
    <lineage>
        <taxon>Bacteria</taxon>
        <taxon>Bacillati</taxon>
        <taxon>Actinomycetota</taxon>
        <taxon>Actinomycetes</taxon>
        <taxon>Kitasatosporales</taxon>
        <taxon>Streptomycetaceae</taxon>
        <taxon>Streptomyces</taxon>
    </lineage>
</organism>
<name>A0ABV4J7V8_9ACTN</name>